<sequence length="384" mass="43561">MGNEESKQRRSSNAGSSNNFNEEDIPVLDLDESVGDANVDEDSDDYDELFKDTEMYNIEGYKYVKKLGSGASGVVLLMNKGDQEYAVKVCNIQKANLNFLKPSSHDPKEEAVIMKRLNNANIVKVYDFIEDIDNNLIYIVMEYLPGGTIESCKTLEANRQAFKQVLSGLQYLHNQRLAHRDIKVENVMLDAEGNAKLCDFGISVYVPLGQNKILTEMKGTPAYCAPELFQNTEYDPFKADIWAFGITLYILAFHDLPFKAEDLFKMQNAIMKDEPKFPEGADPNLKDLISKMLEKDPDNRITIEGIWSHPWANGLRPAFSGLFMACSNVMLQVGNASTEGVIKKIRRGKNEKIKKKKSKKLNLLIHGNIEKLKEKRHHLKEKKK</sequence>
<gene>
    <name evidence="7" type="ORF">M9Y10_012546</name>
</gene>
<evidence type="ECO:0000256" key="1">
    <source>
        <dbReference type="ARBA" id="ARBA00022741"/>
    </source>
</evidence>
<dbReference type="PROSITE" id="PS50011">
    <property type="entry name" value="PROTEIN_KINASE_DOM"/>
    <property type="match status" value="1"/>
</dbReference>
<dbReference type="Gene3D" id="1.10.510.10">
    <property type="entry name" value="Transferase(Phosphotransferase) domain 1"/>
    <property type="match status" value="1"/>
</dbReference>
<evidence type="ECO:0000256" key="3">
    <source>
        <dbReference type="PROSITE-ProRule" id="PRU10141"/>
    </source>
</evidence>
<evidence type="ECO:0000259" key="6">
    <source>
        <dbReference type="PROSITE" id="PS50011"/>
    </source>
</evidence>
<organism evidence="7 8">
    <name type="scientific">Tritrichomonas musculus</name>
    <dbReference type="NCBI Taxonomy" id="1915356"/>
    <lineage>
        <taxon>Eukaryota</taxon>
        <taxon>Metamonada</taxon>
        <taxon>Parabasalia</taxon>
        <taxon>Tritrichomonadida</taxon>
        <taxon>Tritrichomonadidae</taxon>
        <taxon>Tritrichomonas</taxon>
    </lineage>
</organism>
<name>A0ABR2IDW7_9EUKA</name>
<dbReference type="InterPro" id="IPR000719">
    <property type="entry name" value="Prot_kinase_dom"/>
</dbReference>
<evidence type="ECO:0000256" key="2">
    <source>
        <dbReference type="ARBA" id="ARBA00022840"/>
    </source>
</evidence>
<evidence type="ECO:0000313" key="8">
    <source>
        <dbReference type="Proteomes" id="UP001470230"/>
    </source>
</evidence>
<keyword evidence="4" id="KW-0418">Kinase</keyword>
<dbReference type="InterPro" id="IPR017441">
    <property type="entry name" value="Protein_kinase_ATP_BS"/>
</dbReference>
<keyword evidence="4" id="KW-0808">Transferase</keyword>
<dbReference type="EMBL" id="JAPFFF010000018">
    <property type="protein sequence ID" value="KAK8860854.1"/>
    <property type="molecule type" value="Genomic_DNA"/>
</dbReference>
<accession>A0ABR2IDW7</accession>
<reference evidence="7 8" key="1">
    <citation type="submission" date="2024-04" db="EMBL/GenBank/DDBJ databases">
        <title>Tritrichomonas musculus Genome.</title>
        <authorList>
            <person name="Alves-Ferreira E."/>
            <person name="Grigg M."/>
            <person name="Lorenzi H."/>
            <person name="Galac M."/>
        </authorList>
    </citation>
    <scope>NUCLEOTIDE SEQUENCE [LARGE SCALE GENOMIC DNA]</scope>
    <source>
        <strain evidence="7 8">EAF2021</strain>
    </source>
</reference>
<evidence type="ECO:0000313" key="7">
    <source>
        <dbReference type="EMBL" id="KAK8860854.1"/>
    </source>
</evidence>
<evidence type="ECO:0000256" key="4">
    <source>
        <dbReference type="RuleBase" id="RU000304"/>
    </source>
</evidence>
<keyword evidence="4" id="KW-0723">Serine/threonine-protein kinase</keyword>
<comment type="similarity">
    <text evidence="4">Belongs to the protein kinase superfamily.</text>
</comment>
<dbReference type="PROSITE" id="PS00108">
    <property type="entry name" value="PROTEIN_KINASE_ST"/>
    <property type="match status" value="1"/>
</dbReference>
<protein>
    <recommendedName>
        <fullName evidence="6">Protein kinase domain-containing protein</fullName>
    </recommendedName>
</protein>
<dbReference type="PANTHER" id="PTHR24346:SF77">
    <property type="entry name" value="SERINE THREONINE PROTEIN KINASE"/>
    <property type="match status" value="1"/>
</dbReference>
<dbReference type="CDD" id="cd14008">
    <property type="entry name" value="STKc_LKB1_CaMKK"/>
    <property type="match status" value="1"/>
</dbReference>
<dbReference type="PROSITE" id="PS00107">
    <property type="entry name" value="PROTEIN_KINASE_ATP"/>
    <property type="match status" value="1"/>
</dbReference>
<feature type="compositionally biased region" description="Acidic residues" evidence="5">
    <location>
        <begin position="21"/>
        <end position="44"/>
    </location>
</feature>
<comment type="caution">
    <text evidence="7">The sequence shown here is derived from an EMBL/GenBank/DDBJ whole genome shotgun (WGS) entry which is preliminary data.</text>
</comment>
<feature type="domain" description="Protein kinase" evidence="6">
    <location>
        <begin position="61"/>
        <end position="312"/>
    </location>
</feature>
<dbReference type="SMART" id="SM00220">
    <property type="entry name" value="S_TKc"/>
    <property type="match status" value="1"/>
</dbReference>
<dbReference type="SUPFAM" id="SSF56112">
    <property type="entry name" value="Protein kinase-like (PK-like)"/>
    <property type="match status" value="1"/>
</dbReference>
<dbReference type="PANTHER" id="PTHR24346">
    <property type="entry name" value="MAP/MICROTUBULE AFFINITY-REGULATING KINASE"/>
    <property type="match status" value="1"/>
</dbReference>
<feature type="compositionally biased region" description="Polar residues" evidence="5">
    <location>
        <begin position="11"/>
        <end position="20"/>
    </location>
</feature>
<dbReference type="Proteomes" id="UP001470230">
    <property type="component" value="Unassembled WGS sequence"/>
</dbReference>
<dbReference type="Pfam" id="PF00069">
    <property type="entry name" value="Pkinase"/>
    <property type="match status" value="1"/>
</dbReference>
<keyword evidence="8" id="KW-1185">Reference proteome</keyword>
<feature type="region of interest" description="Disordered" evidence="5">
    <location>
        <begin position="1"/>
        <end position="44"/>
    </location>
</feature>
<keyword evidence="1 3" id="KW-0547">Nucleotide-binding</keyword>
<keyword evidence="2 3" id="KW-0067">ATP-binding</keyword>
<evidence type="ECO:0000256" key="5">
    <source>
        <dbReference type="SAM" id="MobiDB-lite"/>
    </source>
</evidence>
<dbReference type="InterPro" id="IPR008271">
    <property type="entry name" value="Ser/Thr_kinase_AS"/>
</dbReference>
<feature type="binding site" evidence="3">
    <location>
        <position position="88"/>
    </location>
    <ligand>
        <name>ATP</name>
        <dbReference type="ChEBI" id="CHEBI:30616"/>
    </ligand>
</feature>
<proteinExistence type="inferred from homology"/>
<dbReference type="InterPro" id="IPR011009">
    <property type="entry name" value="Kinase-like_dom_sf"/>
</dbReference>